<evidence type="ECO:0000256" key="1">
    <source>
        <dbReference type="ARBA" id="ARBA00004123"/>
    </source>
</evidence>
<keyword evidence="5" id="KW-0732">Signal</keyword>
<evidence type="ECO:0000256" key="5">
    <source>
        <dbReference type="SAM" id="SignalP"/>
    </source>
</evidence>
<accession>A0A438GQQ1</accession>
<feature type="compositionally biased region" description="Polar residues" evidence="4">
    <location>
        <begin position="26"/>
        <end position="41"/>
    </location>
</feature>
<dbReference type="GO" id="GO:0005634">
    <property type="term" value="C:nucleus"/>
    <property type="evidence" value="ECO:0007669"/>
    <property type="project" value="UniProtKB-SubCell"/>
</dbReference>
<feature type="signal peptide" evidence="5">
    <location>
        <begin position="1"/>
        <end position="22"/>
    </location>
</feature>
<feature type="region of interest" description="Disordered" evidence="4">
    <location>
        <begin position="84"/>
        <end position="106"/>
    </location>
</feature>
<feature type="region of interest" description="Disordered" evidence="4">
    <location>
        <begin position="26"/>
        <end position="47"/>
    </location>
</feature>
<dbReference type="PANTHER" id="PTHR13471:SF0">
    <property type="entry name" value="NUCLEAR EXOSOME REGULATOR NRDE2"/>
    <property type="match status" value="1"/>
</dbReference>
<dbReference type="InterPro" id="IPR011990">
    <property type="entry name" value="TPR-like_helical_dom_sf"/>
</dbReference>
<evidence type="ECO:0000313" key="6">
    <source>
        <dbReference type="EMBL" id="RVW74508.1"/>
    </source>
</evidence>
<feature type="chain" id="PRO_5019110935" evidence="5">
    <location>
        <begin position="23"/>
        <end position="276"/>
    </location>
</feature>
<dbReference type="AlphaFoldDB" id="A0A438GQQ1"/>
<dbReference type="Proteomes" id="UP000288805">
    <property type="component" value="Unassembled WGS sequence"/>
</dbReference>
<evidence type="ECO:0000256" key="3">
    <source>
        <dbReference type="ARBA" id="ARBA00023242"/>
    </source>
</evidence>
<dbReference type="Gene3D" id="1.25.40.10">
    <property type="entry name" value="Tetratricopeptide repeat domain"/>
    <property type="match status" value="1"/>
</dbReference>
<comment type="caution">
    <text evidence="6">The sequence shown here is derived from an EMBL/GenBank/DDBJ whole genome shotgun (WGS) entry which is preliminary data.</text>
</comment>
<evidence type="ECO:0000313" key="7">
    <source>
        <dbReference type="Proteomes" id="UP000288805"/>
    </source>
</evidence>
<comment type="similarity">
    <text evidence="2">Belongs to the NRDE2 family.</text>
</comment>
<protein>
    <submittedName>
        <fullName evidence="6">Protein NRDE2-like</fullName>
    </submittedName>
</protein>
<gene>
    <name evidence="6" type="primary">nrde2</name>
    <name evidence="6" type="ORF">CK203_053776</name>
</gene>
<keyword evidence="3" id="KW-0539">Nucleus</keyword>
<dbReference type="InterPro" id="IPR013633">
    <property type="entry name" value="NRDE-2"/>
</dbReference>
<evidence type="ECO:0000256" key="2">
    <source>
        <dbReference type="ARBA" id="ARBA00009265"/>
    </source>
</evidence>
<reference evidence="6 7" key="1">
    <citation type="journal article" date="2018" name="PLoS Genet.">
        <title>Population sequencing reveals clonal diversity and ancestral inbreeding in the grapevine cultivar Chardonnay.</title>
        <authorList>
            <person name="Roach M.J."/>
            <person name="Johnson D.L."/>
            <person name="Bohlmann J."/>
            <person name="van Vuuren H.J."/>
            <person name="Jones S.J."/>
            <person name="Pretorius I.S."/>
            <person name="Schmidt S.A."/>
            <person name="Borneman A.R."/>
        </authorList>
    </citation>
    <scope>NUCLEOTIDE SEQUENCE [LARGE SCALE GENOMIC DNA]</scope>
    <source>
        <strain evidence="7">cv. Chardonnay</strain>
        <tissue evidence="6">Leaf</tissue>
    </source>
</reference>
<proteinExistence type="inferred from homology"/>
<organism evidence="6 7">
    <name type="scientific">Vitis vinifera</name>
    <name type="common">Grape</name>
    <dbReference type="NCBI Taxonomy" id="29760"/>
    <lineage>
        <taxon>Eukaryota</taxon>
        <taxon>Viridiplantae</taxon>
        <taxon>Streptophyta</taxon>
        <taxon>Embryophyta</taxon>
        <taxon>Tracheophyta</taxon>
        <taxon>Spermatophyta</taxon>
        <taxon>Magnoliopsida</taxon>
        <taxon>eudicotyledons</taxon>
        <taxon>Gunneridae</taxon>
        <taxon>Pentapetalae</taxon>
        <taxon>rosids</taxon>
        <taxon>Vitales</taxon>
        <taxon>Vitaceae</taxon>
        <taxon>Viteae</taxon>
        <taxon>Vitis</taxon>
    </lineage>
</organism>
<sequence length="276" mass="31602">MLFIRHFIFFLKASLPLKISLSQTSMKSSSPRRSVQPSLKATTPPAGDPLSLPGYPFQKYLLSSLAMEASTAGKLSPFVLSPMPLPNGRRSSQQKRTSPAYPPTGKGDHWNPCFSRTLIDWEMERVESYLLRLQGKLVKRDVKDKMEWMDEGKPSVMVWLFAVSYELIRGGSQHRIHGLFERALSNDRLRHSVLLWRCYIAYEIDIASNPSAARRVFFRAIHACPWSKKLWLDGFLKLKSVLSAKEMSDLQEVMRDKELNVRTDIYEILLQDDVGP</sequence>
<dbReference type="EMBL" id="QGNW01000368">
    <property type="protein sequence ID" value="RVW74508.1"/>
    <property type="molecule type" value="Genomic_DNA"/>
</dbReference>
<dbReference type="SMART" id="SM00386">
    <property type="entry name" value="HAT"/>
    <property type="match status" value="2"/>
</dbReference>
<evidence type="ECO:0000256" key="4">
    <source>
        <dbReference type="SAM" id="MobiDB-lite"/>
    </source>
</evidence>
<dbReference type="PANTHER" id="PTHR13471">
    <property type="entry name" value="TETRATRICOPEPTIDE-LIKE HELICAL"/>
    <property type="match status" value="1"/>
</dbReference>
<name>A0A438GQQ1_VITVI</name>
<comment type="subcellular location">
    <subcellularLocation>
        <location evidence="1">Nucleus</location>
    </subcellularLocation>
</comment>
<dbReference type="GO" id="GO:0006396">
    <property type="term" value="P:RNA processing"/>
    <property type="evidence" value="ECO:0007669"/>
    <property type="project" value="InterPro"/>
</dbReference>
<dbReference type="OrthoDB" id="297219at2759"/>
<dbReference type="InterPro" id="IPR003107">
    <property type="entry name" value="HAT"/>
</dbReference>